<dbReference type="OrthoDB" id="86211at2157"/>
<dbReference type="KEGG" id="ton:TON_1223"/>
<organism evidence="2 3">
    <name type="scientific">Thermococcus onnurineus (strain NA1)</name>
    <dbReference type="NCBI Taxonomy" id="523850"/>
    <lineage>
        <taxon>Archaea</taxon>
        <taxon>Methanobacteriati</taxon>
        <taxon>Methanobacteriota</taxon>
        <taxon>Thermococci</taxon>
        <taxon>Thermococcales</taxon>
        <taxon>Thermococcaceae</taxon>
        <taxon>Thermococcus</taxon>
    </lineage>
</organism>
<evidence type="ECO:0000256" key="1">
    <source>
        <dbReference type="SAM" id="Phobius"/>
    </source>
</evidence>
<keyword evidence="1" id="KW-1133">Transmembrane helix</keyword>
<name>B6YX98_THEON</name>
<feature type="transmembrane region" description="Helical" evidence="1">
    <location>
        <begin position="41"/>
        <end position="60"/>
    </location>
</feature>
<keyword evidence="3" id="KW-1185">Reference proteome</keyword>
<sequence>MSLYEETVSSRMFQLLMILPMAAMLWGTYQTYQAGEGFEIMAASTIGALIILLDVMAIRIEIDDRELRIRGVLGLLVRKTISLENIASFRVGKSWTLCYGMIHFNLPAKGCVTIRQKHGWSVSFTTNRPEEVAMVLSTLGIPREP</sequence>
<keyword evidence="1" id="KW-0812">Transmembrane</keyword>
<reference evidence="2 3" key="1">
    <citation type="journal article" date="2008" name="J. Bacteriol.">
        <title>The complete genome sequence of Thermococcus onnurineus NA1 reveals a mixed heterotrophic and carboxydotrophic metabolism.</title>
        <authorList>
            <person name="Lee H.S."/>
            <person name="Kang S.G."/>
            <person name="Bae S.S."/>
            <person name="Lim J.K."/>
            <person name="Cho Y."/>
            <person name="Kim Y.J."/>
            <person name="Jeon J.H."/>
            <person name="Cha S.S."/>
            <person name="Kwon K.K."/>
            <person name="Kim H.T."/>
            <person name="Park C.J."/>
            <person name="Lee H.W."/>
            <person name="Kim S.I."/>
            <person name="Chun J."/>
            <person name="Colwell R.R."/>
            <person name="Kim S.J."/>
            <person name="Lee J.H."/>
        </authorList>
    </citation>
    <scope>NUCLEOTIDE SEQUENCE [LARGE SCALE GENOMIC DNA]</scope>
    <source>
        <strain evidence="2 3">NA1</strain>
    </source>
</reference>
<proteinExistence type="predicted"/>
<dbReference type="HOGENOM" id="CLU_149775_0_0_2"/>
<evidence type="ECO:0000313" key="2">
    <source>
        <dbReference type="EMBL" id="ACJ16711.1"/>
    </source>
</evidence>
<dbReference type="EMBL" id="CP000855">
    <property type="protein sequence ID" value="ACJ16711.1"/>
    <property type="molecule type" value="Genomic_DNA"/>
</dbReference>
<dbReference type="RefSeq" id="WP_012572183.1">
    <property type="nucleotide sequence ID" value="NC_011529.1"/>
</dbReference>
<dbReference type="eggNOG" id="arCOG05784">
    <property type="taxonomic scope" value="Archaea"/>
</dbReference>
<dbReference type="GeneID" id="7018246"/>
<evidence type="ECO:0000313" key="3">
    <source>
        <dbReference type="Proteomes" id="UP000002727"/>
    </source>
</evidence>
<dbReference type="AlphaFoldDB" id="B6YX98"/>
<keyword evidence="1" id="KW-0472">Membrane</keyword>
<accession>B6YX98</accession>
<feature type="transmembrane region" description="Helical" evidence="1">
    <location>
        <begin position="12"/>
        <end position="29"/>
    </location>
</feature>
<gene>
    <name evidence="2" type="ordered locus">TON_1223</name>
</gene>
<dbReference type="PATRIC" id="fig|523850.10.peg.1230"/>
<dbReference type="Proteomes" id="UP000002727">
    <property type="component" value="Chromosome"/>
</dbReference>
<protein>
    <submittedName>
        <fullName evidence="2">Hypothetical membrane protein, conserved</fullName>
    </submittedName>
</protein>